<accession>A0A0E9R073</accession>
<dbReference type="AlphaFoldDB" id="A0A0E9R073"/>
<reference evidence="2" key="2">
    <citation type="journal article" date="2015" name="Fish Shellfish Immunol.">
        <title>Early steps in the European eel (Anguilla anguilla)-Vibrio vulnificus interaction in the gills: Role of the RtxA13 toxin.</title>
        <authorList>
            <person name="Callol A."/>
            <person name="Pajuelo D."/>
            <person name="Ebbesson L."/>
            <person name="Teles M."/>
            <person name="MacKenzie S."/>
            <person name="Amaro C."/>
        </authorList>
    </citation>
    <scope>NUCLEOTIDE SEQUENCE</scope>
</reference>
<proteinExistence type="predicted"/>
<feature type="region of interest" description="Disordered" evidence="1">
    <location>
        <begin position="1"/>
        <end position="45"/>
    </location>
</feature>
<evidence type="ECO:0000256" key="1">
    <source>
        <dbReference type="SAM" id="MobiDB-lite"/>
    </source>
</evidence>
<sequence length="45" mass="5173">MTEQTHKAQNRNEVKREGGVSTTRERKTKAVENREIFNAKGGRND</sequence>
<reference evidence="2" key="1">
    <citation type="submission" date="2014-11" db="EMBL/GenBank/DDBJ databases">
        <authorList>
            <person name="Amaro Gonzalez C."/>
        </authorList>
    </citation>
    <scope>NUCLEOTIDE SEQUENCE</scope>
</reference>
<dbReference type="EMBL" id="GBXM01086425">
    <property type="protein sequence ID" value="JAH22152.1"/>
    <property type="molecule type" value="Transcribed_RNA"/>
</dbReference>
<protein>
    <submittedName>
        <fullName evidence="2">Uncharacterized protein</fullName>
    </submittedName>
</protein>
<organism evidence="2">
    <name type="scientific">Anguilla anguilla</name>
    <name type="common">European freshwater eel</name>
    <name type="synonym">Muraena anguilla</name>
    <dbReference type="NCBI Taxonomy" id="7936"/>
    <lineage>
        <taxon>Eukaryota</taxon>
        <taxon>Metazoa</taxon>
        <taxon>Chordata</taxon>
        <taxon>Craniata</taxon>
        <taxon>Vertebrata</taxon>
        <taxon>Euteleostomi</taxon>
        <taxon>Actinopterygii</taxon>
        <taxon>Neopterygii</taxon>
        <taxon>Teleostei</taxon>
        <taxon>Anguilliformes</taxon>
        <taxon>Anguillidae</taxon>
        <taxon>Anguilla</taxon>
    </lineage>
</organism>
<evidence type="ECO:0000313" key="2">
    <source>
        <dbReference type="EMBL" id="JAH22152.1"/>
    </source>
</evidence>
<name>A0A0E9R073_ANGAN</name>